<evidence type="ECO:0008006" key="4">
    <source>
        <dbReference type="Google" id="ProtNLM"/>
    </source>
</evidence>
<evidence type="ECO:0000256" key="1">
    <source>
        <dbReference type="SAM" id="MobiDB-lite"/>
    </source>
</evidence>
<evidence type="ECO:0000313" key="3">
    <source>
        <dbReference type="Proteomes" id="UP001165296"/>
    </source>
</evidence>
<accession>A0ABS8AQC3</accession>
<name>A0ABS8AQC3_9BACT</name>
<proteinExistence type="predicted"/>
<protein>
    <recommendedName>
        <fullName evidence="4">Lipoprotein</fullName>
    </recommendedName>
</protein>
<dbReference type="RefSeq" id="WP_226175253.1">
    <property type="nucleotide sequence ID" value="NZ_JAJADR010000002.1"/>
</dbReference>
<dbReference type="Proteomes" id="UP001165296">
    <property type="component" value="Unassembled WGS sequence"/>
</dbReference>
<organism evidence="2 3">
    <name type="scientific">Hymenobacter lucidus</name>
    <dbReference type="NCBI Taxonomy" id="2880930"/>
    <lineage>
        <taxon>Bacteria</taxon>
        <taxon>Pseudomonadati</taxon>
        <taxon>Bacteroidota</taxon>
        <taxon>Cytophagia</taxon>
        <taxon>Cytophagales</taxon>
        <taxon>Hymenobacteraceae</taxon>
        <taxon>Hymenobacter</taxon>
    </lineage>
</organism>
<keyword evidence="3" id="KW-1185">Reference proteome</keyword>
<reference evidence="2" key="1">
    <citation type="submission" date="2021-10" db="EMBL/GenBank/DDBJ databases">
        <authorList>
            <person name="Dean J.D."/>
            <person name="Kim M.K."/>
            <person name="Newey C.N."/>
            <person name="Stoker T.S."/>
            <person name="Thompson D.W."/>
            <person name="Grose J.H."/>
        </authorList>
    </citation>
    <scope>NUCLEOTIDE SEQUENCE</scope>
    <source>
        <strain evidence="2">BT178</strain>
    </source>
</reference>
<evidence type="ECO:0000313" key="2">
    <source>
        <dbReference type="EMBL" id="MCB2408314.1"/>
    </source>
</evidence>
<dbReference type="EMBL" id="JAJADR010000002">
    <property type="protein sequence ID" value="MCB2408314.1"/>
    <property type="molecule type" value="Genomic_DNA"/>
</dbReference>
<comment type="caution">
    <text evidence="2">The sequence shown here is derived from an EMBL/GenBank/DDBJ whole genome shotgun (WGS) entry which is preliminary data.</text>
</comment>
<feature type="region of interest" description="Disordered" evidence="1">
    <location>
        <begin position="25"/>
        <end position="46"/>
    </location>
</feature>
<gene>
    <name evidence="2" type="ORF">LGH74_10025</name>
</gene>
<sequence length="242" mass="26857">MGPPLPVKNLLKSLPVLLLAACSTPDRSPSQPPEVPAASTVPPLNTPNSDSCHAFLRQTIRISFRDHYDVRSDGGYFFYARTYSLDADIVAKLAPPDSADPAIRPAVFLNTPPAVLREFRQQILTLDTAAQRRFAWQPKLLGQFVFVRSTADTLSPARARQVQFITPAQRQEISAAIAEWNRGPQQDRFVSYASLPLFSASGRYVLIVRGQAQQSIGWDSIFIYERTAQGWKIIDSGQISTI</sequence>